<name>G0WAB9_NAUDC</name>
<evidence type="ECO:0000313" key="6">
    <source>
        <dbReference type="EMBL" id="CCD24730.1"/>
    </source>
</evidence>
<evidence type="ECO:0000256" key="2">
    <source>
        <dbReference type="ARBA" id="ARBA00022741"/>
    </source>
</evidence>
<dbReference type="PROSITE" id="PS00675">
    <property type="entry name" value="SIGMA54_INTERACT_1"/>
    <property type="match status" value="1"/>
</dbReference>
<dbReference type="STRING" id="1071378.G0WAB9"/>
<dbReference type="HOGENOM" id="CLU_017718_8_0_1"/>
<dbReference type="GO" id="GO:0031105">
    <property type="term" value="C:septin complex"/>
    <property type="evidence" value="ECO:0007669"/>
    <property type="project" value="EnsemblFungi"/>
</dbReference>
<comment type="similarity">
    <text evidence="4">Belongs to the TRAFAC class TrmE-Era-EngA-EngB-Septin-like GTPase superfamily. Septin GTPase family.</text>
</comment>
<evidence type="ECO:0000256" key="3">
    <source>
        <dbReference type="ARBA" id="ARBA00023134"/>
    </source>
</evidence>
<keyword evidence="7" id="KW-1185">Reference proteome</keyword>
<sequence>MNTQSFVENDDTDCPQNFQDYLTGFFEMRKLRLLNAELNNPTSNQKQNKTKLLPTKKDYVYQKIMPGYHVGIDNIPKQLERITRNKGTNFNLLVAGQSGTGKTTLVNTLFGQTIINNQENESLTSCCGISKKKMIIEADDTQLNLTIIETPSYGNKTNNSMSWIPLVNYVDEQIRSYIFQEEQPYREHLQDNRIHCCLYLLEPNLRKLNKLDLITMKELSKRVNLIPVINKVDILNPNMLKDLKIQVKYTLDNRGVSICQFLTEFNNENGVEFDDIRTQYPFGVISSDKQILNNSGKLVLGRKYKWGIIEVDNSEFSDFLKLKQFLINDYMVDLVKSTESYYESCRSELLQTRILKARDYSNYNAEEYDKQASSPLTPISIPPDSLEELKELDYDDIENNKLKNYKCYEIFNKKLMDKIYIDWSPEFMERQFLFKKKFNEIINLEEKKFFKWAQALKKKQTVLNKEITTMAKQVEFLEGECRNLERMVLVDKKGGFYSNNSSTTLVGFHFKR</sequence>
<dbReference type="Pfam" id="PF00735">
    <property type="entry name" value="Septin"/>
    <property type="match status" value="1"/>
</dbReference>
<feature type="domain" description="Septin-type G" evidence="5">
    <location>
        <begin position="86"/>
        <end position="352"/>
    </location>
</feature>
<dbReference type="Gene3D" id="3.40.50.300">
    <property type="entry name" value="P-loop containing nucleotide triphosphate hydrolases"/>
    <property type="match status" value="1"/>
</dbReference>
<organism evidence="6 7">
    <name type="scientific">Naumovozyma dairenensis (strain ATCC 10597 / BCRC 20456 / CBS 421 / NBRC 0211 / NRRL Y-12639)</name>
    <name type="common">Saccharomyces dairenensis</name>
    <dbReference type="NCBI Taxonomy" id="1071378"/>
    <lineage>
        <taxon>Eukaryota</taxon>
        <taxon>Fungi</taxon>
        <taxon>Dikarya</taxon>
        <taxon>Ascomycota</taxon>
        <taxon>Saccharomycotina</taxon>
        <taxon>Saccharomycetes</taxon>
        <taxon>Saccharomycetales</taxon>
        <taxon>Saccharomycetaceae</taxon>
        <taxon>Naumovozyma</taxon>
    </lineage>
</organism>
<evidence type="ECO:0000313" key="7">
    <source>
        <dbReference type="Proteomes" id="UP000000689"/>
    </source>
</evidence>
<dbReference type="GO" id="GO:0005935">
    <property type="term" value="C:cellular bud neck"/>
    <property type="evidence" value="ECO:0007669"/>
    <property type="project" value="UniProtKB-SubCell"/>
</dbReference>
<reference evidence="6 7" key="1">
    <citation type="journal article" date="2011" name="Proc. Natl. Acad. Sci. U.S.A.">
        <title>Evolutionary erosion of yeast sex chromosomes by mating-type switching accidents.</title>
        <authorList>
            <person name="Gordon J.L."/>
            <person name="Armisen D."/>
            <person name="Proux-Wera E."/>
            <person name="Oheigeartaigh S.S."/>
            <person name="Byrne K.P."/>
            <person name="Wolfe K.H."/>
        </authorList>
    </citation>
    <scope>NUCLEOTIDE SEQUENCE [LARGE SCALE GENOMIC DNA]</scope>
    <source>
        <strain evidence="7">ATCC 10597 / BCRC 20456 / CBS 421 / NBRC 0211 / NRRL Y-12639</strain>
    </source>
</reference>
<dbReference type="SUPFAM" id="SSF52540">
    <property type="entry name" value="P-loop containing nucleoside triphosphate hydrolases"/>
    <property type="match status" value="1"/>
</dbReference>
<dbReference type="InterPro" id="IPR025662">
    <property type="entry name" value="Sigma_54_int_dom_ATP-bd_1"/>
</dbReference>
<evidence type="ECO:0000256" key="1">
    <source>
        <dbReference type="ARBA" id="ARBA00004266"/>
    </source>
</evidence>
<dbReference type="InterPro" id="IPR030379">
    <property type="entry name" value="G_SEPTIN_dom"/>
</dbReference>
<accession>G0WAB9</accession>
<dbReference type="PIRSF" id="PIRSF006698">
    <property type="entry name" value="Septin"/>
    <property type="match status" value="1"/>
</dbReference>
<dbReference type="GO" id="GO:0005525">
    <property type="term" value="F:GTP binding"/>
    <property type="evidence" value="ECO:0007669"/>
    <property type="project" value="UniProtKB-KW"/>
</dbReference>
<dbReference type="PROSITE" id="PS51719">
    <property type="entry name" value="G_SEPTIN"/>
    <property type="match status" value="1"/>
</dbReference>
<protein>
    <recommendedName>
        <fullName evidence="5">Septin-type G domain-containing protein</fullName>
    </recommendedName>
</protein>
<dbReference type="PANTHER" id="PTHR18884">
    <property type="entry name" value="SEPTIN"/>
    <property type="match status" value="1"/>
</dbReference>
<dbReference type="eggNOG" id="KOG2655">
    <property type="taxonomic scope" value="Eukaryota"/>
</dbReference>
<dbReference type="InterPro" id="IPR027417">
    <property type="entry name" value="P-loop_NTPase"/>
</dbReference>
<dbReference type="OrthoDB" id="416553at2759"/>
<dbReference type="AlphaFoldDB" id="G0WAB9"/>
<keyword evidence="3 4" id="KW-0342">GTP-binding</keyword>
<evidence type="ECO:0000259" key="5">
    <source>
        <dbReference type="PROSITE" id="PS51719"/>
    </source>
</evidence>
<dbReference type="GeneID" id="11495030"/>
<dbReference type="Proteomes" id="UP000000689">
    <property type="component" value="Chromosome 4"/>
</dbReference>
<gene>
    <name evidence="6" type="primary">NDAI0D04160</name>
    <name evidence="6" type="ordered locus">NDAI_0D04160</name>
</gene>
<dbReference type="GO" id="GO:0030437">
    <property type="term" value="P:ascospore formation"/>
    <property type="evidence" value="ECO:0007669"/>
    <property type="project" value="EnsemblFungi"/>
</dbReference>
<dbReference type="GO" id="GO:0005628">
    <property type="term" value="C:prospore membrane"/>
    <property type="evidence" value="ECO:0007669"/>
    <property type="project" value="EnsemblFungi"/>
</dbReference>
<dbReference type="EMBL" id="HE580270">
    <property type="protein sequence ID" value="CCD24730.1"/>
    <property type="molecule type" value="Genomic_DNA"/>
</dbReference>
<dbReference type="KEGG" id="ndi:NDAI_0D04160"/>
<proteinExistence type="inferred from homology"/>
<comment type="subcellular location">
    <subcellularLocation>
        <location evidence="1">Bud neck</location>
    </subcellularLocation>
</comment>
<keyword evidence="2 4" id="KW-0547">Nucleotide-binding</keyword>
<dbReference type="InterPro" id="IPR016491">
    <property type="entry name" value="Septin"/>
</dbReference>
<evidence type="ECO:0000256" key="4">
    <source>
        <dbReference type="RuleBase" id="RU004560"/>
    </source>
</evidence>
<dbReference type="GO" id="GO:0005619">
    <property type="term" value="C:ascospore wall"/>
    <property type="evidence" value="ECO:0007669"/>
    <property type="project" value="EnsemblFungi"/>
</dbReference>
<dbReference type="OMA" id="KNYKCYE"/>
<dbReference type="RefSeq" id="XP_003669973.1">
    <property type="nucleotide sequence ID" value="XM_003669925.1"/>
</dbReference>